<dbReference type="EMBL" id="HQ424691">
    <property type="protein sequence ID" value="ADU03745.1"/>
    <property type="molecule type" value="Genomic_DNA"/>
</dbReference>
<dbReference type="GeneID" id="26516475"/>
<name>E7DYX6_9CAUD</name>
<reference evidence="1 2" key="1">
    <citation type="submission" date="2010-10" db="EMBL/GenBank/DDBJ databases">
        <authorList>
            <person name="Zhang Y."/>
            <person name="Laing C."/>
            <person name="Kropinski A."/>
            <person name="Gannon V."/>
        </authorList>
    </citation>
    <scope>NUCLEOTIDE SEQUENCE [LARGE SCALE GENOMIC DNA]</scope>
</reference>
<dbReference type="Proteomes" id="UP000201847">
    <property type="component" value="Segment"/>
</dbReference>
<accession>E7DYX6</accession>
<dbReference type="KEGG" id="vg:26516475"/>
<organism evidence="1 2">
    <name type="scientific">Enterobacteria phage VT2phi_272</name>
    <dbReference type="NCBI Taxonomy" id="936054"/>
    <lineage>
        <taxon>Viruses</taxon>
        <taxon>Duplodnaviria</taxon>
        <taxon>Heunggongvirae</taxon>
        <taxon>Uroviricota</taxon>
        <taxon>Caudoviricetes</taxon>
        <taxon>Sepvirinae</taxon>
        <taxon>Oslovirus</taxon>
        <taxon>Oslovirus PA2</taxon>
    </lineage>
</organism>
<evidence type="ECO:0000313" key="2">
    <source>
        <dbReference type="Proteomes" id="UP000201847"/>
    </source>
</evidence>
<sequence length="567" mass="61862">MMPIAILANSIINPLIFKPEAVKGISMPYIDITTMRGMMPRVVTSMLPEHSAVLAEDCHFRFGVITPERQISGVEKTFTIKPKTIFHYRDDFWFAWPDVVDVIRSPIAQDPHGRIYYTDGRFPKVTDATIATKGDGNHPTSSYRLGIPAPTTAPVCTVQQGGDVSDDNPNDDETRFYTETFVSDYGEEGPPGPASLEVTLRTPGTAVQLTLAPVPLQNANIKRRRIYRSASGGGEADFLLVAELDASVLSYTDKIPTKNLGPSLATWDYLPPPENMTGLCLMANGIAAGFAGNEVMFSEAYLPYAWPEVNRHTTAEDIVAICPLGTSLVVATKGEPYLFSGVSPSTISGSRIPSMQACLSRRSMVAMEGFVLYAGTNGLVSVDVNGNTALATEKIISPEQWQSQFNPMSIVAYSWRGDYIGCYTKPDGKQDVFVFSPANMDIRYLSTPFDCAWIDLAKDMMRVVTGDKMSVLAGGSLPSMIRWHSKIFSLPERTSFSCIRVKSPAPERVGITVMADDVPVIHFAPGTFKGSVVRLPAATGQNWQVMVSGFGQVERITLSTSMSEMPV</sequence>
<proteinExistence type="predicted"/>
<dbReference type="RefSeq" id="YP_009187385.1">
    <property type="nucleotide sequence ID" value="NC_028656.1"/>
</dbReference>
<protein>
    <submittedName>
        <fullName evidence="1">Uncharacterized protein</fullName>
    </submittedName>
</protein>
<evidence type="ECO:0000313" key="1">
    <source>
        <dbReference type="EMBL" id="ADU03745.1"/>
    </source>
</evidence>
<dbReference type="OrthoDB" id="1112at10239"/>